<evidence type="ECO:0000259" key="8">
    <source>
        <dbReference type="Pfam" id="PF00266"/>
    </source>
</evidence>
<feature type="domain" description="Aminotransferase class V" evidence="8">
    <location>
        <begin position="73"/>
        <end position="333"/>
    </location>
</feature>
<proteinExistence type="inferred from homology"/>
<dbReference type="GO" id="GO:0008453">
    <property type="term" value="F:alanine-glyoxylate transaminase activity"/>
    <property type="evidence" value="ECO:0007669"/>
    <property type="project" value="TreeGrafter"/>
</dbReference>
<dbReference type="EMBL" id="FORY01000001">
    <property type="protein sequence ID" value="SFI99478.1"/>
    <property type="molecule type" value="Genomic_DNA"/>
</dbReference>
<evidence type="ECO:0000256" key="6">
    <source>
        <dbReference type="RuleBase" id="RU004075"/>
    </source>
</evidence>
<evidence type="ECO:0000256" key="3">
    <source>
        <dbReference type="ARBA" id="ARBA00022898"/>
    </source>
</evidence>
<keyword evidence="3 5" id="KW-0663">Pyridoxal phosphate</keyword>
<evidence type="ECO:0000313" key="9">
    <source>
        <dbReference type="EMBL" id="SFI99478.1"/>
    </source>
</evidence>
<dbReference type="SUPFAM" id="SSF53383">
    <property type="entry name" value="PLP-dependent transferases"/>
    <property type="match status" value="1"/>
</dbReference>
<dbReference type="STRING" id="576117.SAMN04488138_101114"/>
<gene>
    <name evidence="9" type="ORF">SAMN04488138_101114</name>
</gene>
<dbReference type="InterPro" id="IPR015422">
    <property type="entry name" value="PyrdxlP-dep_Trfase_small"/>
</dbReference>
<evidence type="ECO:0000313" key="10">
    <source>
        <dbReference type="Proteomes" id="UP000183299"/>
    </source>
</evidence>
<feature type="modified residue" description="N6-(pyridoxal phosphate)lysine" evidence="5">
    <location>
        <position position="198"/>
    </location>
</feature>
<dbReference type="GeneID" id="98663588"/>
<evidence type="ECO:0000256" key="2">
    <source>
        <dbReference type="ARBA" id="ARBA00009236"/>
    </source>
</evidence>
<dbReference type="PIRSF" id="PIRSF000524">
    <property type="entry name" value="SPT"/>
    <property type="match status" value="1"/>
</dbReference>
<dbReference type="FunFam" id="3.90.1150.10:FF:000204">
    <property type="entry name" value="Hypothetical aminotransferase"/>
    <property type="match status" value="1"/>
</dbReference>
<dbReference type="InterPro" id="IPR000192">
    <property type="entry name" value="Aminotrans_V_dom"/>
</dbReference>
<dbReference type="PANTHER" id="PTHR21152:SF40">
    <property type="entry name" value="ALANINE--GLYOXYLATE AMINOTRANSFERASE"/>
    <property type="match status" value="1"/>
</dbReference>
<dbReference type="OrthoDB" id="389074at2"/>
<dbReference type="GO" id="GO:0004760">
    <property type="term" value="F:L-serine-pyruvate transaminase activity"/>
    <property type="evidence" value="ECO:0007669"/>
    <property type="project" value="TreeGrafter"/>
</dbReference>
<dbReference type="Pfam" id="PF00266">
    <property type="entry name" value="Aminotran_5"/>
    <property type="match status" value="1"/>
</dbReference>
<sequence length="399" mass="42913">MSLANGRHYLAIPGPSVIPDPVLQAMHRPAPNIYTGELVDLTHALIPDLKTIAGTSGHVALYITNGHGLWEASLTNMISRGDKVLVCVTGNFGHGWADVANRLGANVEILDFGKQSPVDPDRLEAALKADQSHEIKAVLSVHVDTATSVRNDIAAMRKAIDAAGHPAVFAVDCIASLGCDRFEMDKWGVDVMIAASQKGLMTPPGMGFVWFSEKARQAGQGNDMRTPYWDWETRANPVHLYEYFDGTPPTHHLYGLRQAVSMILDEGLENVWARHETLARAYWAAVDAWGQGGKLSFNIADPAHRSHAVTTLSLGEGDGTRLRNWLTEHMGITLGISLGFGAIGSVEADNYFRIGHMGHINAHMVLGIIGAVETAFAALDIPHGEGGSVAAAKLLASRV</sequence>
<dbReference type="Proteomes" id="UP000183299">
    <property type="component" value="Unassembled WGS sequence"/>
</dbReference>
<dbReference type="InterPro" id="IPR020578">
    <property type="entry name" value="Aminotrans_V_PyrdxlP_BS"/>
</dbReference>
<dbReference type="RefSeq" id="WP_066603035.1">
    <property type="nucleotide sequence ID" value="NZ_FORY01000001.1"/>
</dbReference>
<dbReference type="FunFam" id="3.40.640.10:FF:000054">
    <property type="entry name" value="Serine--glyoxylate aminotransferase"/>
    <property type="match status" value="1"/>
</dbReference>
<dbReference type="Gene3D" id="3.40.640.10">
    <property type="entry name" value="Type I PLP-dependent aspartate aminotransferase-like (Major domain)"/>
    <property type="match status" value="1"/>
</dbReference>
<evidence type="ECO:0000256" key="5">
    <source>
        <dbReference type="PIRSR" id="PIRSR000524-50"/>
    </source>
</evidence>
<protein>
    <submittedName>
        <fullName evidence="9">Alanine-glyoxylate transaminase / serine-glyoxylate transaminase / serine-pyruvate transaminase</fullName>
    </submittedName>
</protein>
<comment type="cofactor">
    <cofactor evidence="1 5 7">
        <name>pyridoxal 5'-phosphate</name>
        <dbReference type="ChEBI" id="CHEBI:597326"/>
    </cofactor>
</comment>
<organism evidence="9 10">
    <name type="scientific">Celeribacter halophilus</name>
    <dbReference type="NCBI Taxonomy" id="576117"/>
    <lineage>
        <taxon>Bacteria</taxon>
        <taxon>Pseudomonadati</taxon>
        <taxon>Pseudomonadota</taxon>
        <taxon>Alphaproteobacteria</taxon>
        <taxon>Rhodobacterales</taxon>
        <taxon>Roseobacteraceae</taxon>
        <taxon>Celeribacter</taxon>
    </lineage>
</organism>
<dbReference type="PROSITE" id="PS00595">
    <property type="entry name" value="AA_TRANSFER_CLASS_5"/>
    <property type="match status" value="1"/>
</dbReference>
<feature type="binding site" evidence="4">
    <location>
        <position position="353"/>
    </location>
    <ligand>
        <name>substrate</name>
    </ligand>
</feature>
<dbReference type="InterPro" id="IPR015424">
    <property type="entry name" value="PyrdxlP-dep_Trfase"/>
</dbReference>
<dbReference type="AlphaFoldDB" id="A0A1I3MR26"/>
<dbReference type="Gene3D" id="3.90.1150.10">
    <property type="entry name" value="Aspartate Aminotransferase, domain 1"/>
    <property type="match status" value="1"/>
</dbReference>
<keyword evidence="10" id="KW-1185">Reference proteome</keyword>
<dbReference type="GO" id="GO:0019265">
    <property type="term" value="P:glycine biosynthetic process, by transamination of glyoxylate"/>
    <property type="evidence" value="ECO:0007669"/>
    <property type="project" value="TreeGrafter"/>
</dbReference>
<accession>A0A1I3MR26</accession>
<evidence type="ECO:0000256" key="4">
    <source>
        <dbReference type="PIRSR" id="PIRSR000524-1"/>
    </source>
</evidence>
<evidence type="ECO:0000256" key="7">
    <source>
        <dbReference type="RuleBase" id="RU004504"/>
    </source>
</evidence>
<comment type="similarity">
    <text evidence="2 6">Belongs to the class-V pyridoxal-phosphate-dependent aminotransferase family.</text>
</comment>
<name>A0A1I3MR26_9RHOB</name>
<dbReference type="InterPro" id="IPR015421">
    <property type="entry name" value="PyrdxlP-dep_Trfase_major"/>
</dbReference>
<reference evidence="9 10" key="1">
    <citation type="submission" date="2016-10" db="EMBL/GenBank/DDBJ databases">
        <authorList>
            <person name="de Groot N.N."/>
        </authorList>
    </citation>
    <scope>NUCLEOTIDE SEQUENCE [LARGE SCALE GENOMIC DNA]</scope>
    <source>
        <strain evidence="9 10">CGMCC 1.8891</strain>
    </source>
</reference>
<keyword evidence="9" id="KW-0670">Pyruvate</keyword>
<evidence type="ECO:0000256" key="1">
    <source>
        <dbReference type="ARBA" id="ARBA00001933"/>
    </source>
</evidence>
<dbReference type="InterPro" id="IPR024169">
    <property type="entry name" value="SP_NH2Trfase/AEP_transaminase"/>
</dbReference>
<dbReference type="PANTHER" id="PTHR21152">
    <property type="entry name" value="AMINOTRANSFERASE CLASS V"/>
    <property type="match status" value="1"/>
</dbReference>